<protein>
    <submittedName>
        <fullName evidence="1">Uncharacterized protein</fullName>
    </submittedName>
</protein>
<reference evidence="2" key="1">
    <citation type="submission" date="2017-05" db="EMBL/GenBank/DDBJ databases">
        <authorList>
            <person name="Sharma S."/>
            <person name="Sidhu C."/>
            <person name="Pinnaka A.K."/>
        </authorList>
    </citation>
    <scope>NUCLEOTIDE SEQUENCE [LARGE SCALE GENOMIC DNA]</scope>
    <source>
        <strain evidence="2">AK93</strain>
    </source>
</reference>
<organism evidence="1 2">
    <name type="scientific">Alkalilimnicola ehrlichii</name>
    <dbReference type="NCBI Taxonomy" id="351052"/>
    <lineage>
        <taxon>Bacteria</taxon>
        <taxon>Pseudomonadati</taxon>
        <taxon>Pseudomonadota</taxon>
        <taxon>Gammaproteobacteria</taxon>
        <taxon>Chromatiales</taxon>
        <taxon>Ectothiorhodospiraceae</taxon>
        <taxon>Alkalilimnicola</taxon>
    </lineage>
</organism>
<name>A0A3E0WZT5_9GAMM</name>
<dbReference type="Proteomes" id="UP000256763">
    <property type="component" value="Unassembled WGS sequence"/>
</dbReference>
<gene>
    <name evidence="1" type="ORF">CAL65_05950</name>
</gene>
<dbReference type="EMBL" id="NFZW01000004">
    <property type="protein sequence ID" value="RFA38364.1"/>
    <property type="molecule type" value="Genomic_DNA"/>
</dbReference>
<dbReference type="RefSeq" id="WP_116301219.1">
    <property type="nucleotide sequence ID" value="NZ_NFZV01000003.1"/>
</dbReference>
<accession>A0A3E0WZT5</accession>
<dbReference type="AlphaFoldDB" id="A0A3E0WZT5"/>
<proteinExistence type="predicted"/>
<dbReference type="Gene3D" id="3.10.28.20">
    <property type="entry name" value="Acetamidase/Formamidase-like domains"/>
    <property type="match status" value="1"/>
</dbReference>
<keyword evidence="2" id="KW-1185">Reference proteome</keyword>
<dbReference type="OrthoDB" id="5792238at2"/>
<sequence>MRKELPSAFSRRLLGILLLAFLLPGCAMLSDRGVSLAELEAAGADAVRYDRSFAYGHGTGDTREAAHQAAREQLAGELLTQVRSEMRTLERELQVEESGETRRQYQREFSSSSIAAVNVELEGIQVDEEQRGQGGWYVRLRVPNDMMDELRRRARRNAPALARVEATEAAADTAPGRQLRSALRGLAVVYDRNLADAGVFAGDRRTTFEAFFLDAITDGVDRIRVLPLVQGERVRFLAIERNTFTPQPGLMLGIGGQELETNSEGVTGWVAINDLPARIDISVLGYSQKNASDEWHHPNAALLRSDSIDRDSLTESRRAQVFVHTEPAGAVVVLNEHEVLSPGVIALSSGARYRVIAQHGADYDRREEVISIPQGAPYAFVSLELRERRFGFIDVNATGRQSEVRVRSLARDDEYRPESNRFARELDVGRYEIRVSRGDDEDYEQILDHVTLLEGMEFQRAYSAPRYREPFHHGWRFAINVGRFGGEPESDYRLPWADGERIAYTDLEARTGASDVDFNGNNVLLTVHRLFDRFNFTLQGKVGAANHEITLTQNGRGTDFKLDSWYASAGAGFWYSFGNDRLISALTYNQGLEHTSWDTDTTVRFRDAQGNWQSLSSSSVSNRYGYIELSNHLDLSPVLENFGLTFSAVVPSEKFEPYVHIGIGWAFMTRGHRHPATVRAREGTHY</sequence>
<evidence type="ECO:0000313" key="2">
    <source>
        <dbReference type="Proteomes" id="UP000256763"/>
    </source>
</evidence>
<evidence type="ECO:0000313" key="1">
    <source>
        <dbReference type="EMBL" id="RFA38364.1"/>
    </source>
</evidence>
<comment type="caution">
    <text evidence="1">The sequence shown here is derived from an EMBL/GenBank/DDBJ whole genome shotgun (WGS) entry which is preliminary data.</text>
</comment>